<evidence type="ECO:0000313" key="11">
    <source>
        <dbReference type="Proteomes" id="UP000812440"/>
    </source>
</evidence>
<dbReference type="PANTHER" id="PTHR12896:SF1">
    <property type="entry name" value="ELONGATOR COMPLEX PROTEIN 4"/>
    <property type="match status" value="1"/>
</dbReference>
<gene>
    <name evidence="10" type="ORF">GDO86_008810</name>
</gene>
<dbReference type="GO" id="GO:0002098">
    <property type="term" value="P:tRNA wobble uridine modification"/>
    <property type="evidence" value="ECO:0007669"/>
    <property type="project" value="InterPro"/>
</dbReference>
<dbReference type="PANTHER" id="PTHR12896">
    <property type="entry name" value="PAX6 NEIGHBOR PROTEIN PAXNEB"/>
    <property type="match status" value="1"/>
</dbReference>
<name>A0A8T2J363_9PIPI</name>
<dbReference type="GO" id="GO:0033588">
    <property type="term" value="C:elongator holoenzyme complex"/>
    <property type="evidence" value="ECO:0007669"/>
    <property type="project" value="InterPro"/>
</dbReference>
<evidence type="ECO:0000256" key="5">
    <source>
        <dbReference type="ARBA" id="ARBA00020265"/>
    </source>
</evidence>
<accession>A0A8T2J363</accession>
<keyword evidence="8" id="KW-0539">Nucleus</keyword>
<dbReference type="Pfam" id="PF05625">
    <property type="entry name" value="PAXNEB"/>
    <property type="match status" value="1"/>
</dbReference>
<comment type="subcellular location">
    <subcellularLocation>
        <location evidence="2">Cytoplasm</location>
    </subcellularLocation>
    <subcellularLocation>
        <location evidence="1">Nucleus</location>
    </subcellularLocation>
</comment>
<dbReference type="Gene3D" id="3.40.50.300">
    <property type="entry name" value="P-loop containing nucleotide triphosphate hydrolases"/>
    <property type="match status" value="1"/>
</dbReference>
<comment type="caution">
    <text evidence="10">The sequence shown here is derived from an EMBL/GenBank/DDBJ whole genome shotgun (WGS) entry which is preliminary data.</text>
</comment>
<evidence type="ECO:0000256" key="2">
    <source>
        <dbReference type="ARBA" id="ARBA00004496"/>
    </source>
</evidence>
<organism evidence="10 11">
    <name type="scientific">Hymenochirus boettgeri</name>
    <name type="common">Congo dwarf clawed frog</name>
    <dbReference type="NCBI Taxonomy" id="247094"/>
    <lineage>
        <taxon>Eukaryota</taxon>
        <taxon>Metazoa</taxon>
        <taxon>Chordata</taxon>
        <taxon>Craniata</taxon>
        <taxon>Vertebrata</taxon>
        <taxon>Euteleostomi</taxon>
        <taxon>Amphibia</taxon>
        <taxon>Batrachia</taxon>
        <taxon>Anura</taxon>
        <taxon>Pipoidea</taxon>
        <taxon>Pipidae</taxon>
        <taxon>Pipinae</taxon>
        <taxon>Hymenochirus</taxon>
    </lineage>
</organism>
<evidence type="ECO:0000256" key="1">
    <source>
        <dbReference type="ARBA" id="ARBA00004123"/>
    </source>
</evidence>
<evidence type="ECO:0000256" key="3">
    <source>
        <dbReference type="ARBA" id="ARBA00005043"/>
    </source>
</evidence>
<keyword evidence="7" id="KW-0819">tRNA processing</keyword>
<dbReference type="OrthoDB" id="289162at2759"/>
<dbReference type="EMBL" id="JAACNH010000007">
    <property type="protein sequence ID" value="KAG8438253.1"/>
    <property type="molecule type" value="Genomic_DNA"/>
</dbReference>
<evidence type="ECO:0000256" key="9">
    <source>
        <dbReference type="ARBA" id="ARBA00045238"/>
    </source>
</evidence>
<evidence type="ECO:0000256" key="7">
    <source>
        <dbReference type="ARBA" id="ARBA00022694"/>
    </source>
</evidence>
<comment type="function">
    <text evidence="9">Component of the elongator complex which is required for multiple tRNA modifications, including mcm5U (5-methoxycarbonylmethyl uridine), mcm5s2U (5-methoxycarbonylmethyl-2-thiouridine), and ncm5U (5-carbamoylmethyl uridine). The elongator complex catalyzes the formation of carboxymethyluridine in the wobble base at position 34 in tRNAs.</text>
</comment>
<dbReference type="InterPro" id="IPR027417">
    <property type="entry name" value="P-loop_NTPase"/>
</dbReference>
<comment type="similarity">
    <text evidence="4">Belongs to the ELP4 family.</text>
</comment>
<evidence type="ECO:0000256" key="8">
    <source>
        <dbReference type="ARBA" id="ARBA00023242"/>
    </source>
</evidence>
<evidence type="ECO:0000256" key="6">
    <source>
        <dbReference type="ARBA" id="ARBA00022490"/>
    </source>
</evidence>
<dbReference type="AlphaFoldDB" id="A0A8T2J363"/>
<keyword evidence="6" id="KW-0963">Cytoplasm</keyword>
<dbReference type="GO" id="GO:0008023">
    <property type="term" value="C:transcription elongation factor complex"/>
    <property type="evidence" value="ECO:0007669"/>
    <property type="project" value="TreeGrafter"/>
</dbReference>
<evidence type="ECO:0000313" key="10">
    <source>
        <dbReference type="EMBL" id="KAG8438253.1"/>
    </source>
</evidence>
<comment type="pathway">
    <text evidence="3">tRNA modification; 5-methoxycarbonylmethyl-2-thiouridine-tRNA biosynthesis.</text>
</comment>
<reference evidence="10" key="1">
    <citation type="thesis" date="2020" institute="ProQuest LLC" country="789 East Eisenhower Parkway, Ann Arbor, MI, USA">
        <title>Comparative Genomics and Chromosome Evolution.</title>
        <authorList>
            <person name="Mudd A.B."/>
        </authorList>
    </citation>
    <scope>NUCLEOTIDE SEQUENCE</scope>
    <source>
        <strain evidence="10">Female2</strain>
        <tissue evidence="10">Blood</tissue>
    </source>
</reference>
<dbReference type="InterPro" id="IPR008728">
    <property type="entry name" value="Elongator_complex_protein_4"/>
</dbReference>
<dbReference type="Proteomes" id="UP000812440">
    <property type="component" value="Chromosome 4"/>
</dbReference>
<evidence type="ECO:0000256" key="4">
    <source>
        <dbReference type="ARBA" id="ARBA00007573"/>
    </source>
</evidence>
<proteinExistence type="inferred from homology"/>
<dbReference type="FunFam" id="3.40.50.300:FF:000623">
    <property type="entry name" value="Elongator acetyltransferase complex subunit 4"/>
    <property type="match status" value="1"/>
</dbReference>
<sequence>MAAPSSHSVRTGDAVQTGTSFKRKVGGKFPSIQGTRPSVHNGQLLVSTGVPSLDHILGGGLAVGTVLLLEEDRYDTYSRLLLKYFLAEGVVNGHEVFVASASEDPDNILQDLPAPITDDILKPNVHKTMEASGSTEDSQEMMKIAWRYQNLPKVEAQPMSSSRFGHYYDLSKTMSPEKLQTAKRHSFCLFKIVSLHQQQGLREMTCHYTQLLESIQRVIHQEGYDGTNPQKRPKNILRMGIQSLGSVLWGDDICSNEQSQNQHNLTRFLYALRGLLRTSLSVCVITVPTHLIQKNAITMRVRNLSDTVVGLESFIGSERETNSLYKDYHGLVYIRQIPRLNSLIFDVADTKDLAFKLKRKLFTIE</sequence>
<feature type="non-terminal residue" evidence="10">
    <location>
        <position position="365"/>
    </location>
</feature>
<dbReference type="CDD" id="cd19494">
    <property type="entry name" value="Elp4"/>
    <property type="match status" value="1"/>
</dbReference>
<keyword evidence="11" id="KW-1185">Reference proteome</keyword>
<dbReference type="GO" id="GO:0005737">
    <property type="term" value="C:cytoplasm"/>
    <property type="evidence" value="ECO:0007669"/>
    <property type="project" value="UniProtKB-SubCell"/>
</dbReference>
<protein>
    <recommendedName>
        <fullName evidence="5">Elongator complex protein 4</fullName>
    </recommendedName>
</protein>